<dbReference type="PRINTS" id="PR00723">
    <property type="entry name" value="SUBTILISIN"/>
</dbReference>
<accession>A0A0M6ZA79</accession>
<keyword evidence="2 5" id="KW-0645">Protease</keyword>
<reference evidence="8" key="1">
    <citation type="submission" date="2015-07" db="EMBL/GenBank/DDBJ databases">
        <authorList>
            <person name="Rodrigo-Torres Lidia"/>
            <person name="Arahal R.David."/>
        </authorList>
    </citation>
    <scope>NUCLEOTIDE SEQUENCE [LARGE SCALE GENOMIC DNA]</scope>
    <source>
        <strain evidence="8">CECT 5096</strain>
    </source>
</reference>
<keyword evidence="8" id="KW-1185">Reference proteome</keyword>
<proteinExistence type="inferred from homology"/>
<dbReference type="EMBL" id="CXWC01000001">
    <property type="protein sequence ID" value="CTQ64773.1"/>
    <property type="molecule type" value="Genomic_DNA"/>
</dbReference>
<dbReference type="PANTHER" id="PTHR43806">
    <property type="entry name" value="PEPTIDASE S8"/>
    <property type="match status" value="1"/>
</dbReference>
<dbReference type="InterPro" id="IPR036852">
    <property type="entry name" value="Peptidase_S8/S53_dom_sf"/>
</dbReference>
<name>A0A0M6ZA79_9HYPH</name>
<dbReference type="GeneID" id="97667971"/>
<organism evidence="7 8">
    <name type="scientific">Roseibium album</name>
    <dbReference type="NCBI Taxonomy" id="311410"/>
    <lineage>
        <taxon>Bacteria</taxon>
        <taxon>Pseudomonadati</taxon>
        <taxon>Pseudomonadota</taxon>
        <taxon>Alphaproteobacteria</taxon>
        <taxon>Hyphomicrobiales</taxon>
        <taxon>Stappiaceae</taxon>
        <taxon>Roseibium</taxon>
    </lineage>
</organism>
<keyword evidence="4 5" id="KW-0720">Serine protease</keyword>
<dbReference type="GO" id="GO:0006508">
    <property type="term" value="P:proteolysis"/>
    <property type="evidence" value="ECO:0007669"/>
    <property type="project" value="UniProtKB-KW"/>
</dbReference>
<evidence type="ECO:0000256" key="3">
    <source>
        <dbReference type="ARBA" id="ARBA00022801"/>
    </source>
</evidence>
<feature type="active site" description="Charge relay system" evidence="5">
    <location>
        <position position="184"/>
    </location>
</feature>
<dbReference type="RefSeq" id="WP_082442429.1">
    <property type="nucleotide sequence ID" value="NZ_CXWA01000003.1"/>
</dbReference>
<gene>
    <name evidence="7" type="primary">aprE</name>
    <name evidence="7" type="ORF">LA5096_00517</name>
</gene>
<protein>
    <submittedName>
        <fullName evidence="7">Subtilisin E</fullName>
        <ecNumber evidence="7">3.4.21.62</ecNumber>
    </submittedName>
</protein>
<dbReference type="PROSITE" id="PS51892">
    <property type="entry name" value="SUBTILASE"/>
    <property type="match status" value="1"/>
</dbReference>
<sequence>MSNGEYEVIATVSPRSLGPTTLFDAEEAITSDNVKQFNSDPSDVRDTKRALSRAGFHVFEEASNETTISIGGTAKLFKDFFGAKLTKQKAEIRPETTVEFMATSEEPEAALMNAPDEFSKLIEGAVVARPPTYFATHPIPPLASVHKDAYPYLMVPDGVAVVLRAARVHRLGVTGKNIVVGMLDTGHYRHPFFSSRGYRLLSTILAPGATDPADDPNGHGTGESANVFACAPDCKLRMTKMGNDTVGAINAALNANPKPQILTNSWGYSVDTPGTTIPNWLKPLEAAVANAVAQGVVVCFSAGNGHFGFPGSHPDVISVGGVHVNLPDENDFEASSYASSFNSTWYPGRQVPDLCGLTGKGVNIGGTKAPSLMLPVQSGASLDGIAPSTGSNTDGWGLFSGTSAACPQIAGICALILEKDASLTPAQVKDSLIKSARDVKKGTTQMGHTATSGPDLATGAGLADAKWAYINTMGDVAATFFNATREKQLAMVTSGSMPEFSKEFIDDMIDTLRSR</sequence>
<dbReference type="OrthoDB" id="9816306at2"/>
<dbReference type="PROSITE" id="PS00138">
    <property type="entry name" value="SUBTILASE_SER"/>
    <property type="match status" value="1"/>
</dbReference>
<evidence type="ECO:0000256" key="1">
    <source>
        <dbReference type="ARBA" id="ARBA00011073"/>
    </source>
</evidence>
<dbReference type="InterPro" id="IPR000209">
    <property type="entry name" value="Peptidase_S8/S53_dom"/>
</dbReference>
<dbReference type="GO" id="GO:0004252">
    <property type="term" value="F:serine-type endopeptidase activity"/>
    <property type="evidence" value="ECO:0007669"/>
    <property type="project" value="UniProtKB-UniRule"/>
</dbReference>
<evidence type="ECO:0000259" key="6">
    <source>
        <dbReference type="Pfam" id="PF00082"/>
    </source>
</evidence>
<dbReference type="Proteomes" id="UP000049983">
    <property type="component" value="Unassembled WGS sequence"/>
</dbReference>
<dbReference type="InterPro" id="IPR023828">
    <property type="entry name" value="Peptidase_S8_Ser-AS"/>
</dbReference>
<feature type="active site" description="Charge relay system" evidence="5">
    <location>
        <position position="403"/>
    </location>
</feature>
<keyword evidence="3 5" id="KW-0378">Hydrolase</keyword>
<dbReference type="PANTHER" id="PTHR43806:SF11">
    <property type="entry name" value="CEREVISIN-RELATED"/>
    <property type="match status" value="1"/>
</dbReference>
<evidence type="ECO:0000313" key="7">
    <source>
        <dbReference type="EMBL" id="CTQ64773.1"/>
    </source>
</evidence>
<feature type="active site" description="Charge relay system" evidence="5">
    <location>
        <position position="219"/>
    </location>
</feature>
<evidence type="ECO:0000313" key="8">
    <source>
        <dbReference type="Proteomes" id="UP000049983"/>
    </source>
</evidence>
<evidence type="ECO:0000256" key="4">
    <source>
        <dbReference type="ARBA" id="ARBA00022825"/>
    </source>
</evidence>
<dbReference type="InterPro" id="IPR050131">
    <property type="entry name" value="Peptidase_S8_subtilisin-like"/>
</dbReference>
<dbReference type="SUPFAM" id="SSF52743">
    <property type="entry name" value="Subtilisin-like"/>
    <property type="match status" value="1"/>
</dbReference>
<feature type="domain" description="Peptidase S8/S53" evidence="6">
    <location>
        <begin position="175"/>
        <end position="441"/>
    </location>
</feature>
<dbReference type="Pfam" id="PF00082">
    <property type="entry name" value="Peptidase_S8"/>
    <property type="match status" value="1"/>
</dbReference>
<dbReference type="EC" id="3.4.21.62" evidence="7"/>
<dbReference type="Gene3D" id="3.40.50.200">
    <property type="entry name" value="Peptidase S8/S53 domain"/>
    <property type="match status" value="1"/>
</dbReference>
<dbReference type="InterPro" id="IPR015500">
    <property type="entry name" value="Peptidase_S8_subtilisin-rel"/>
</dbReference>
<comment type="similarity">
    <text evidence="1 5">Belongs to the peptidase S8 family.</text>
</comment>
<evidence type="ECO:0000256" key="5">
    <source>
        <dbReference type="PROSITE-ProRule" id="PRU01240"/>
    </source>
</evidence>
<dbReference type="AlphaFoldDB" id="A0A0M6ZA79"/>
<evidence type="ECO:0000256" key="2">
    <source>
        <dbReference type="ARBA" id="ARBA00022670"/>
    </source>
</evidence>